<sequence>MAASSQLSNPKREWPSPPPAPTVEPQPSKKSNKISDTTDKIPDPPLIVQSLSQSTNQSITSPSLEDLFLSKSSHLTRQELLRRRLHHLKQLSRVYRDHYWALMEELRAQYREYYWKFGVSPYKDEEEREIGEREVNVEGSGETDNNNFNNVDEALQGLQLRYLKCTSRAYNLWEANTGFCSSFSLKLAPKFHVIVAEYVRQIQAKRRGAQRNSGDNIVTKKVLIGQPQDP</sequence>
<dbReference type="InterPro" id="IPR026316">
    <property type="entry name" value="NSL2"/>
</dbReference>
<protein>
    <submittedName>
        <fullName evidence="2">Uncharacterized protein</fullName>
    </submittedName>
</protein>
<name>A0AAD3XUP5_NEPGR</name>
<evidence type="ECO:0000313" key="3">
    <source>
        <dbReference type="Proteomes" id="UP001279734"/>
    </source>
</evidence>
<dbReference type="Proteomes" id="UP001279734">
    <property type="component" value="Unassembled WGS sequence"/>
</dbReference>
<evidence type="ECO:0000313" key="2">
    <source>
        <dbReference type="EMBL" id="GMH18237.1"/>
    </source>
</evidence>
<gene>
    <name evidence="2" type="ORF">Nepgr_020078</name>
</gene>
<comment type="caution">
    <text evidence="2">The sequence shown here is derived from an EMBL/GenBank/DDBJ whole genome shotgun (WGS) entry which is preliminary data.</text>
</comment>
<dbReference type="PANTHER" id="PTHR13453">
    <property type="entry name" value="KAT8 REGULATORY NSL COMPLEX SUBUNIT 2"/>
    <property type="match status" value="1"/>
</dbReference>
<reference evidence="2" key="1">
    <citation type="submission" date="2023-05" db="EMBL/GenBank/DDBJ databases">
        <title>Nepenthes gracilis genome sequencing.</title>
        <authorList>
            <person name="Fukushima K."/>
        </authorList>
    </citation>
    <scope>NUCLEOTIDE SEQUENCE</scope>
    <source>
        <strain evidence="2">SING2019-196</strain>
    </source>
</reference>
<evidence type="ECO:0000256" key="1">
    <source>
        <dbReference type="SAM" id="MobiDB-lite"/>
    </source>
</evidence>
<accession>A0AAD3XUP5</accession>
<dbReference type="GO" id="GO:0044545">
    <property type="term" value="C:NSL complex"/>
    <property type="evidence" value="ECO:0007669"/>
    <property type="project" value="TreeGrafter"/>
</dbReference>
<proteinExistence type="predicted"/>
<organism evidence="2 3">
    <name type="scientific">Nepenthes gracilis</name>
    <name type="common">Slender pitcher plant</name>
    <dbReference type="NCBI Taxonomy" id="150966"/>
    <lineage>
        <taxon>Eukaryota</taxon>
        <taxon>Viridiplantae</taxon>
        <taxon>Streptophyta</taxon>
        <taxon>Embryophyta</taxon>
        <taxon>Tracheophyta</taxon>
        <taxon>Spermatophyta</taxon>
        <taxon>Magnoliopsida</taxon>
        <taxon>eudicotyledons</taxon>
        <taxon>Gunneridae</taxon>
        <taxon>Pentapetalae</taxon>
        <taxon>Caryophyllales</taxon>
        <taxon>Nepenthaceae</taxon>
        <taxon>Nepenthes</taxon>
    </lineage>
</organism>
<feature type="region of interest" description="Disordered" evidence="1">
    <location>
        <begin position="1"/>
        <end position="54"/>
    </location>
</feature>
<feature type="compositionally biased region" description="Pro residues" evidence="1">
    <location>
        <begin position="15"/>
        <end position="24"/>
    </location>
</feature>
<dbReference type="PANTHER" id="PTHR13453:SF1">
    <property type="entry name" value="KAT8 REGULATORY NSL COMPLEX SUBUNIT 2"/>
    <property type="match status" value="1"/>
</dbReference>
<dbReference type="EMBL" id="BSYO01000019">
    <property type="protein sequence ID" value="GMH18237.1"/>
    <property type="molecule type" value="Genomic_DNA"/>
</dbReference>
<keyword evidence="3" id="KW-1185">Reference proteome</keyword>
<dbReference type="AlphaFoldDB" id="A0AAD3XUP5"/>